<feature type="transmembrane region" description="Helical" evidence="5">
    <location>
        <begin position="148"/>
        <end position="175"/>
    </location>
</feature>
<sequence>MSDVERQAKGAIGFVEESALHDETPFLKRCFRPLFILLRFTGLYLPNSRSVGNRKNSASICATSRLIIIAVLFLLSVYRLINFMLQISVRKLDLLTSTTMVMFSWSLQACISVVFVAYWQHYGYLDVYFNLLHSAQGSVACKSNRRRIYGRFAVCLTLCVLGITCSLGVSLMGFLRGGQQIALNDSVYYLFVVRELYWIAIGVLFYALCAWFAAITIYSNCVNGAVLEVRHLNEQLAKIGENGQPAANTLLKFYITHSQLVTAVKQLDNTFEAYAFLMFGTNMPTTILSLYILLSNVHLSCATLASTAGGVVFSVIQLWALSVTPARLHEAIHKAQEILYAEISIWYPYQEDLYRIANTFVAHVGQTYLGISIWGFALITKPLILTTISLTITYLTIMLQLKPSDETEIVESLQNQMIQNQTIQLLS</sequence>
<keyword evidence="4 5" id="KW-0472">Membrane</keyword>
<keyword evidence="6" id="KW-1185">Reference proteome</keyword>
<dbReference type="GO" id="GO:0016020">
    <property type="term" value="C:membrane"/>
    <property type="evidence" value="ECO:0007669"/>
    <property type="project" value="UniProtKB-SubCell"/>
</dbReference>
<feature type="transmembrane region" description="Helical" evidence="5">
    <location>
        <begin position="373"/>
        <end position="397"/>
    </location>
</feature>
<evidence type="ECO:0000256" key="1">
    <source>
        <dbReference type="ARBA" id="ARBA00004141"/>
    </source>
</evidence>
<proteinExistence type="predicted"/>
<keyword evidence="3 5" id="KW-1133">Transmembrane helix</keyword>
<comment type="subcellular location">
    <subcellularLocation>
        <location evidence="1">Membrane</location>
        <topology evidence="1">Multi-pass membrane protein</topology>
    </subcellularLocation>
</comment>
<evidence type="ECO:0000256" key="5">
    <source>
        <dbReference type="SAM" id="Phobius"/>
    </source>
</evidence>
<accession>A0A914WEG0</accession>
<evidence type="ECO:0000256" key="3">
    <source>
        <dbReference type="ARBA" id="ARBA00022989"/>
    </source>
</evidence>
<feature type="transmembrane region" description="Helical" evidence="5">
    <location>
        <begin position="99"/>
        <end position="119"/>
    </location>
</feature>
<protein>
    <submittedName>
        <fullName evidence="7">Gustatory receptor</fullName>
    </submittedName>
</protein>
<organism evidence="6 7">
    <name type="scientific">Plectus sambesii</name>
    <dbReference type="NCBI Taxonomy" id="2011161"/>
    <lineage>
        <taxon>Eukaryota</taxon>
        <taxon>Metazoa</taxon>
        <taxon>Ecdysozoa</taxon>
        <taxon>Nematoda</taxon>
        <taxon>Chromadorea</taxon>
        <taxon>Plectida</taxon>
        <taxon>Plectina</taxon>
        <taxon>Plectoidea</taxon>
        <taxon>Plectidae</taxon>
        <taxon>Plectus</taxon>
    </lineage>
</organism>
<feature type="transmembrane region" description="Helical" evidence="5">
    <location>
        <begin position="57"/>
        <end position="78"/>
    </location>
</feature>
<evidence type="ECO:0000256" key="2">
    <source>
        <dbReference type="ARBA" id="ARBA00022692"/>
    </source>
</evidence>
<dbReference type="WBParaSite" id="PSAMB.scaffold389size53576.g5303.t1">
    <property type="protein sequence ID" value="PSAMB.scaffold389size53576.g5303.t1"/>
    <property type="gene ID" value="PSAMB.scaffold389size53576.g5303"/>
</dbReference>
<keyword evidence="2 5" id="KW-0812">Transmembrane</keyword>
<dbReference type="Pfam" id="PF08395">
    <property type="entry name" value="7tm_7"/>
    <property type="match status" value="1"/>
</dbReference>
<dbReference type="AlphaFoldDB" id="A0A914WEG0"/>
<evidence type="ECO:0000313" key="6">
    <source>
        <dbReference type="Proteomes" id="UP000887566"/>
    </source>
</evidence>
<name>A0A914WEG0_9BILA</name>
<dbReference type="GO" id="GO:0050909">
    <property type="term" value="P:sensory perception of taste"/>
    <property type="evidence" value="ECO:0007669"/>
    <property type="project" value="InterPro"/>
</dbReference>
<evidence type="ECO:0000313" key="7">
    <source>
        <dbReference type="WBParaSite" id="PSAMB.scaffold389size53576.g5303.t1"/>
    </source>
</evidence>
<dbReference type="PANTHER" id="PTHR34492">
    <property type="entry name" value="GUSTATORY RECEPTOR FAMILY"/>
    <property type="match status" value="1"/>
</dbReference>
<reference evidence="7" key="1">
    <citation type="submission" date="2022-11" db="UniProtKB">
        <authorList>
            <consortium name="WormBaseParasite"/>
        </authorList>
    </citation>
    <scope>IDENTIFICATION</scope>
</reference>
<dbReference type="InterPro" id="IPR013604">
    <property type="entry name" value="7TM_chemorcpt"/>
</dbReference>
<evidence type="ECO:0000256" key="4">
    <source>
        <dbReference type="ARBA" id="ARBA00023136"/>
    </source>
</evidence>
<dbReference type="Proteomes" id="UP000887566">
    <property type="component" value="Unplaced"/>
</dbReference>
<dbReference type="PANTHER" id="PTHR34492:SF2">
    <property type="entry name" value="G PROTEIN-COUPLED RECEPTOR"/>
    <property type="match status" value="1"/>
</dbReference>
<feature type="transmembrane region" description="Helical" evidence="5">
    <location>
        <begin position="273"/>
        <end position="294"/>
    </location>
</feature>
<feature type="transmembrane region" description="Helical" evidence="5">
    <location>
        <begin position="196"/>
        <end position="218"/>
    </location>
</feature>